<organism evidence="2 3">
    <name type="scientific">Isoptericola halotolerans</name>
    <dbReference type="NCBI Taxonomy" id="300560"/>
    <lineage>
        <taxon>Bacteria</taxon>
        <taxon>Bacillati</taxon>
        <taxon>Actinomycetota</taxon>
        <taxon>Actinomycetes</taxon>
        <taxon>Micrococcales</taxon>
        <taxon>Promicromonosporaceae</taxon>
        <taxon>Isoptericola</taxon>
    </lineage>
</organism>
<reference evidence="2 3" key="1">
    <citation type="submission" date="2020-05" db="EMBL/GenBank/DDBJ databases">
        <title>Genomic Encyclopedia of Type Strains, Phase III (KMG-III): the genomes of soil and plant-associated and newly described type strains.</title>
        <authorList>
            <person name="Whitman W."/>
        </authorList>
    </citation>
    <scope>NUCLEOTIDE SEQUENCE [LARGE SCALE GENOMIC DNA]</scope>
    <source>
        <strain evidence="2 3">KCTC 19046</strain>
    </source>
</reference>
<sequence length="202" mass="20990">MNPTSRHDDVHTFDRPGAPQASLHAALVEAERTGGMVQITGPSYVDALRAESGLPDPASLPDDPDRPVGEVIDVVPGALVRQPAGSRRPDPAEVPSSSQGGLAAHIPLVETPQAARDLMAGAGIDLAGFDRALAQAREGAEEHADRPVLAAYDDGHAQGHRDGLTAALRIVARFEGMAVQTDPAYAALLGNIRDAIAAEVQP</sequence>
<dbReference type="RefSeq" id="WP_171784394.1">
    <property type="nucleotide sequence ID" value="NZ_BAAAML010000012.1"/>
</dbReference>
<keyword evidence="3" id="KW-1185">Reference proteome</keyword>
<accession>A0ABX2A8D8</accession>
<comment type="caution">
    <text evidence="2">The sequence shown here is derived from an EMBL/GenBank/DDBJ whole genome shotgun (WGS) entry which is preliminary data.</text>
</comment>
<name>A0ABX2A8D8_9MICO</name>
<dbReference type="Proteomes" id="UP000757540">
    <property type="component" value="Unassembled WGS sequence"/>
</dbReference>
<evidence type="ECO:0000256" key="1">
    <source>
        <dbReference type="SAM" id="MobiDB-lite"/>
    </source>
</evidence>
<evidence type="ECO:0000313" key="3">
    <source>
        <dbReference type="Proteomes" id="UP000757540"/>
    </source>
</evidence>
<dbReference type="EMBL" id="JABEZU010000003">
    <property type="protein sequence ID" value="NOV98180.1"/>
    <property type="molecule type" value="Genomic_DNA"/>
</dbReference>
<evidence type="ECO:0000313" key="2">
    <source>
        <dbReference type="EMBL" id="NOV98180.1"/>
    </source>
</evidence>
<proteinExistence type="predicted"/>
<feature type="region of interest" description="Disordered" evidence="1">
    <location>
        <begin position="48"/>
        <end position="101"/>
    </location>
</feature>
<feature type="compositionally biased region" description="Basic and acidic residues" evidence="1">
    <location>
        <begin position="1"/>
        <end position="14"/>
    </location>
</feature>
<protein>
    <submittedName>
        <fullName evidence="2">Uncharacterized protein</fullName>
    </submittedName>
</protein>
<feature type="region of interest" description="Disordered" evidence="1">
    <location>
        <begin position="1"/>
        <end position="20"/>
    </location>
</feature>
<gene>
    <name evidence="2" type="ORF">HDG69_002765</name>
</gene>